<dbReference type="CDD" id="cd23995">
    <property type="entry name" value="Seipin_BSCL2_like"/>
    <property type="match status" value="1"/>
</dbReference>
<evidence type="ECO:0000256" key="7">
    <source>
        <dbReference type="SAM" id="MobiDB-lite"/>
    </source>
</evidence>
<dbReference type="EMBL" id="JAHRHJ020000005">
    <property type="protein sequence ID" value="KAH9314302.1"/>
    <property type="molecule type" value="Genomic_DNA"/>
</dbReference>
<feature type="region of interest" description="Disordered" evidence="7">
    <location>
        <begin position="1"/>
        <end position="63"/>
    </location>
</feature>
<feature type="compositionally biased region" description="Basic residues" evidence="7">
    <location>
        <begin position="50"/>
        <end position="59"/>
    </location>
</feature>
<keyword evidence="5" id="KW-0443">Lipid metabolism</keyword>
<feature type="transmembrane region" description="Helical" evidence="8">
    <location>
        <begin position="436"/>
        <end position="455"/>
    </location>
</feature>
<evidence type="ECO:0000256" key="8">
    <source>
        <dbReference type="SAM" id="Phobius"/>
    </source>
</evidence>
<feature type="transmembrane region" description="Helical" evidence="8">
    <location>
        <begin position="138"/>
        <end position="168"/>
    </location>
</feature>
<sequence length="479" mass="54082">MADKNCSTEASGDAEEIFGEKSSVVDDPGDAHSQSERDPREPLFHLNNALKRRRRRKTSVSRPLEETNGFLSVTQISANSVGSVEDENESGGGVIEADPVIIEKEADGLQSVRDGDKDENITDSMPMPSSTSTQSDSLLFWLGGIVIQAVGFQVGFMLHVLSLPIYLIRQGYYLPPSFSIVKEKLSSVIDIALQGPSHLQPSIWRTIRRIGWGCFWSWYVGSILILLILASFGLSFLVMHSLVEEPVHIKEALYFDYTKPHPVASMPLQFCSTIPISEDNLVSRKEWGQKNVVLQRLIPANHRLEVAIDLTLPESDYNTKLGIFQVKVELLSVEGNIIGTSSHPCMMRFKSPLIRFAETFIWSAPFLAGFTSESQTLHLHMMEFTENMIPTACLRVTLERRAEFPPGAGIPEIYSAELFLNSELPWLKRMIWRWKWTLFIWVGMGSFGMEILVLLCCCRPIFFPRIHGRGIFRDERDQN</sequence>
<organism evidence="9 10">
    <name type="scientific">Taxus chinensis</name>
    <name type="common">Chinese yew</name>
    <name type="synonym">Taxus wallichiana var. chinensis</name>
    <dbReference type="NCBI Taxonomy" id="29808"/>
    <lineage>
        <taxon>Eukaryota</taxon>
        <taxon>Viridiplantae</taxon>
        <taxon>Streptophyta</taxon>
        <taxon>Embryophyta</taxon>
        <taxon>Tracheophyta</taxon>
        <taxon>Spermatophyta</taxon>
        <taxon>Pinopsida</taxon>
        <taxon>Pinidae</taxon>
        <taxon>Conifers II</taxon>
        <taxon>Cupressales</taxon>
        <taxon>Taxaceae</taxon>
        <taxon>Taxus</taxon>
    </lineage>
</organism>
<keyword evidence="4 8" id="KW-1133">Transmembrane helix</keyword>
<feature type="region of interest" description="Disordered" evidence="7">
    <location>
        <begin position="106"/>
        <end position="130"/>
    </location>
</feature>
<dbReference type="InterPro" id="IPR009617">
    <property type="entry name" value="Seipin"/>
</dbReference>
<keyword evidence="2 8" id="KW-0812">Transmembrane</keyword>
<gene>
    <name evidence="9" type="ORF">KI387_022929</name>
</gene>
<evidence type="ECO:0000256" key="3">
    <source>
        <dbReference type="ARBA" id="ARBA00022824"/>
    </source>
</evidence>
<evidence type="ECO:0000256" key="6">
    <source>
        <dbReference type="ARBA" id="ARBA00023136"/>
    </source>
</evidence>
<name>A0AA38LB68_TAXCH</name>
<evidence type="ECO:0000313" key="9">
    <source>
        <dbReference type="EMBL" id="KAH9314302.1"/>
    </source>
</evidence>
<dbReference type="PANTHER" id="PTHR21212:SF0">
    <property type="entry name" value="SEIPIN"/>
    <property type="match status" value="1"/>
</dbReference>
<evidence type="ECO:0000256" key="4">
    <source>
        <dbReference type="ARBA" id="ARBA00022989"/>
    </source>
</evidence>
<feature type="compositionally biased region" description="Polar residues" evidence="7">
    <location>
        <begin position="1"/>
        <end position="10"/>
    </location>
</feature>
<dbReference type="GO" id="GO:0006629">
    <property type="term" value="P:lipid metabolic process"/>
    <property type="evidence" value="ECO:0007669"/>
    <property type="project" value="UniProtKB-KW"/>
</dbReference>
<evidence type="ECO:0000256" key="1">
    <source>
        <dbReference type="ARBA" id="ARBA00004477"/>
    </source>
</evidence>
<comment type="subcellular location">
    <subcellularLocation>
        <location evidence="1">Endoplasmic reticulum membrane</location>
        <topology evidence="1">Multi-pass membrane protein</topology>
    </subcellularLocation>
</comment>
<keyword evidence="3" id="KW-0256">Endoplasmic reticulum</keyword>
<dbReference type="Proteomes" id="UP000824469">
    <property type="component" value="Unassembled WGS sequence"/>
</dbReference>
<reference evidence="9 10" key="1">
    <citation type="journal article" date="2021" name="Nat. Plants">
        <title>The Taxus genome provides insights into paclitaxel biosynthesis.</title>
        <authorList>
            <person name="Xiong X."/>
            <person name="Gou J."/>
            <person name="Liao Q."/>
            <person name="Li Y."/>
            <person name="Zhou Q."/>
            <person name="Bi G."/>
            <person name="Li C."/>
            <person name="Du R."/>
            <person name="Wang X."/>
            <person name="Sun T."/>
            <person name="Guo L."/>
            <person name="Liang H."/>
            <person name="Lu P."/>
            <person name="Wu Y."/>
            <person name="Zhang Z."/>
            <person name="Ro D.K."/>
            <person name="Shang Y."/>
            <person name="Huang S."/>
            <person name="Yan J."/>
        </authorList>
    </citation>
    <scope>NUCLEOTIDE SEQUENCE [LARGE SCALE GENOMIC DNA]</scope>
    <source>
        <strain evidence="9">Ta-2019</strain>
    </source>
</reference>
<evidence type="ECO:0000256" key="2">
    <source>
        <dbReference type="ARBA" id="ARBA00022692"/>
    </source>
</evidence>
<dbReference type="PANTHER" id="PTHR21212">
    <property type="entry name" value="BERNARDINELLI-SEIP CONGENITAL LIPODYSTROPHY 2 HOMOLOG BSCL2 PROTEIN"/>
    <property type="match status" value="1"/>
</dbReference>
<accession>A0AA38LB68</accession>
<evidence type="ECO:0008006" key="11">
    <source>
        <dbReference type="Google" id="ProtNLM"/>
    </source>
</evidence>
<dbReference type="Pfam" id="PF06775">
    <property type="entry name" value="Seipin"/>
    <property type="match status" value="1"/>
</dbReference>
<proteinExistence type="predicted"/>
<dbReference type="GO" id="GO:0140042">
    <property type="term" value="P:lipid droplet formation"/>
    <property type="evidence" value="ECO:0007669"/>
    <property type="project" value="UniProtKB-ARBA"/>
</dbReference>
<feature type="transmembrane region" description="Helical" evidence="8">
    <location>
        <begin position="216"/>
        <end position="238"/>
    </location>
</feature>
<feature type="compositionally biased region" description="Basic and acidic residues" evidence="7">
    <location>
        <begin position="29"/>
        <end position="43"/>
    </location>
</feature>
<feature type="compositionally biased region" description="Basic and acidic residues" evidence="7">
    <location>
        <begin position="106"/>
        <end position="120"/>
    </location>
</feature>
<dbReference type="GO" id="GO:0005789">
    <property type="term" value="C:endoplasmic reticulum membrane"/>
    <property type="evidence" value="ECO:0007669"/>
    <property type="project" value="UniProtKB-SubCell"/>
</dbReference>
<evidence type="ECO:0000256" key="5">
    <source>
        <dbReference type="ARBA" id="ARBA00023098"/>
    </source>
</evidence>
<dbReference type="AlphaFoldDB" id="A0AA38LB68"/>
<keyword evidence="10" id="KW-1185">Reference proteome</keyword>
<comment type="caution">
    <text evidence="9">The sequence shown here is derived from an EMBL/GenBank/DDBJ whole genome shotgun (WGS) entry which is preliminary data.</text>
</comment>
<dbReference type="OMA" id="WNVAFRC"/>
<protein>
    <recommendedName>
        <fullName evidence="11">Seipin</fullName>
    </recommendedName>
</protein>
<evidence type="ECO:0000313" key="10">
    <source>
        <dbReference type="Proteomes" id="UP000824469"/>
    </source>
</evidence>
<keyword evidence="6 8" id="KW-0472">Membrane</keyword>